<dbReference type="EMBL" id="HBUF01057210">
    <property type="protein sequence ID" value="CAG6624428.1"/>
    <property type="molecule type" value="Transcribed_RNA"/>
</dbReference>
<protein>
    <submittedName>
        <fullName evidence="1">Uncharacterized protein</fullName>
    </submittedName>
</protein>
<name>A0A8D8Q2U9_9HEMI</name>
<dbReference type="EMBL" id="HBUF01057209">
    <property type="protein sequence ID" value="CAG6624427.1"/>
    <property type="molecule type" value="Transcribed_RNA"/>
</dbReference>
<proteinExistence type="predicted"/>
<accession>A0A8D8Q2U9</accession>
<evidence type="ECO:0000313" key="1">
    <source>
        <dbReference type="EMBL" id="CAG6624427.1"/>
    </source>
</evidence>
<reference evidence="1" key="1">
    <citation type="submission" date="2021-05" db="EMBL/GenBank/DDBJ databases">
        <authorList>
            <person name="Alioto T."/>
            <person name="Alioto T."/>
            <person name="Gomez Garrido J."/>
        </authorList>
    </citation>
    <scope>NUCLEOTIDE SEQUENCE</scope>
</reference>
<sequence>MAGIEDLFLNNEQLDLLNMLKETKLARDHKVVADLEEFIEKSLEESSVKNSVDTNQMNSEFKSLNSKLSLIQDKICKFNQLTSENSSDAQFVNIDCPKGLDLSSALHSVIQMQKIDVNELLENFSEENMKAMFLRDSQYP</sequence>
<organism evidence="1">
    <name type="scientific">Cacopsylla melanoneura</name>
    <dbReference type="NCBI Taxonomy" id="428564"/>
    <lineage>
        <taxon>Eukaryota</taxon>
        <taxon>Metazoa</taxon>
        <taxon>Ecdysozoa</taxon>
        <taxon>Arthropoda</taxon>
        <taxon>Hexapoda</taxon>
        <taxon>Insecta</taxon>
        <taxon>Pterygota</taxon>
        <taxon>Neoptera</taxon>
        <taxon>Paraneoptera</taxon>
        <taxon>Hemiptera</taxon>
        <taxon>Sternorrhyncha</taxon>
        <taxon>Psylloidea</taxon>
        <taxon>Psyllidae</taxon>
        <taxon>Psyllinae</taxon>
        <taxon>Cacopsylla</taxon>
    </lineage>
</organism>
<dbReference type="AlphaFoldDB" id="A0A8D8Q2U9"/>